<dbReference type="Pfam" id="PF18960">
    <property type="entry name" value="DUF5702"/>
    <property type="match status" value="1"/>
</dbReference>
<keyword evidence="2" id="KW-1133">Transmembrane helix</keyword>
<gene>
    <name evidence="3" type="ORF">SAMN05216508_101216</name>
</gene>
<evidence type="ECO:0000313" key="3">
    <source>
        <dbReference type="EMBL" id="SFU30430.1"/>
    </source>
</evidence>
<dbReference type="OrthoDB" id="5135382at2"/>
<dbReference type="RefSeq" id="WP_143096015.1">
    <property type="nucleotide sequence ID" value="NZ_FOWF01000005.1"/>
</dbReference>
<keyword evidence="2" id="KW-0472">Membrane</keyword>
<dbReference type="AlphaFoldDB" id="A0A1I7F2R4"/>
<evidence type="ECO:0000313" key="4">
    <source>
        <dbReference type="Proteomes" id="UP000198817"/>
    </source>
</evidence>
<dbReference type="InterPro" id="IPR043756">
    <property type="entry name" value="DUF5702"/>
</dbReference>
<keyword evidence="2" id="KW-0812">Transmembrane</keyword>
<feature type="region of interest" description="Disordered" evidence="1">
    <location>
        <begin position="135"/>
        <end position="156"/>
    </location>
</feature>
<feature type="region of interest" description="Disordered" evidence="1">
    <location>
        <begin position="341"/>
        <end position="367"/>
    </location>
</feature>
<feature type="transmembrane region" description="Helical" evidence="2">
    <location>
        <begin position="12"/>
        <end position="31"/>
    </location>
</feature>
<dbReference type="EMBL" id="FPBT01000001">
    <property type="protein sequence ID" value="SFU30430.1"/>
    <property type="molecule type" value="Genomic_DNA"/>
</dbReference>
<reference evidence="3 4" key="1">
    <citation type="submission" date="2016-10" db="EMBL/GenBank/DDBJ databases">
        <authorList>
            <person name="de Groot N.N."/>
        </authorList>
    </citation>
    <scope>NUCLEOTIDE SEQUENCE [LARGE SCALE GENOMIC DNA]</scope>
    <source>
        <strain evidence="3 4">KHGC13</strain>
    </source>
</reference>
<evidence type="ECO:0000256" key="1">
    <source>
        <dbReference type="SAM" id="MobiDB-lite"/>
    </source>
</evidence>
<accession>A0A1I7F2R4</accession>
<proteinExistence type="predicted"/>
<protein>
    <submittedName>
        <fullName evidence="3">Uncharacterized protein</fullName>
    </submittedName>
</protein>
<keyword evidence="4" id="KW-1185">Reference proteome</keyword>
<sequence>MESRKTGKCGSVTIFVLLLFVTLVSMAMVFVEESKQKAVQGTTREMGLLWCESILGEYYLPMQKRYDLFGFYGMPEDVAGKVDYLADQSFRDRDIIRYEGSRCYLYDYCLTDTAVFRRQIVRTGQLELAGKLMGKEKAREKEKPASDAGKQEEVPGRRITGSGILADLPSRESPSGFSMDSLKSLAKGIHSPGDLLKKGGDQAFEDAYIRSHFRNRTGSPDREPHYFFGEMEYLICGKPSDQENERGVRLRITALREPANMAYLMGDPEKSAETMAAAQLLTPGPAAAATQKLLEAAWALAESNNDYNLLISGKKVPFVKTKASWAVDLDAVITGGLPKGSVPGGKSSGEIVRDRKEKNDSGAEAELPKLKPLEHSCIDPGNTSGDTYEDYLRGLLVLTGEEVKLLRMMDLIQINMQFSHDGGFLLRDYYAGLKVVLKVNGKEYNAEREYQPA</sequence>
<dbReference type="Proteomes" id="UP000198817">
    <property type="component" value="Unassembled WGS sequence"/>
</dbReference>
<evidence type="ECO:0000256" key="2">
    <source>
        <dbReference type="SAM" id="Phobius"/>
    </source>
</evidence>
<feature type="compositionally biased region" description="Basic and acidic residues" evidence="1">
    <location>
        <begin position="351"/>
        <end position="367"/>
    </location>
</feature>
<dbReference type="STRING" id="155865.SAMN05216515_10570"/>
<name>A0A1I7F2R4_9FIRM</name>
<organism evidence="3 4">
    <name type="scientific">Eubacterium pyruvativorans</name>
    <dbReference type="NCBI Taxonomy" id="155865"/>
    <lineage>
        <taxon>Bacteria</taxon>
        <taxon>Bacillati</taxon>
        <taxon>Bacillota</taxon>
        <taxon>Clostridia</taxon>
        <taxon>Eubacteriales</taxon>
        <taxon>Eubacteriaceae</taxon>
        <taxon>Eubacterium</taxon>
    </lineage>
</organism>